<feature type="domain" description="Nrap protein" evidence="5">
    <location>
        <begin position="436"/>
        <end position="589"/>
    </location>
</feature>
<feature type="domain" description="Nrap protein" evidence="3">
    <location>
        <begin position="6"/>
        <end position="138"/>
    </location>
</feature>
<dbReference type="Pfam" id="PF17406">
    <property type="entry name" value="Nrap_D5"/>
    <property type="match status" value="1"/>
</dbReference>
<evidence type="ECO:0000259" key="4">
    <source>
        <dbReference type="Pfam" id="PF17405"/>
    </source>
</evidence>
<dbReference type="Proteomes" id="UP000274504">
    <property type="component" value="Unassembled WGS sequence"/>
</dbReference>
<dbReference type="Pfam" id="PF17405">
    <property type="entry name" value="Nrap_D4"/>
    <property type="match status" value="1"/>
</dbReference>
<dbReference type="STRING" id="6216.A0A158QDA2"/>
<dbReference type="Pfam" id="PF17404">
    <property type="entry name" value="Nrap_D3"/>
    <property type="match status" value="1"/>
</dbReference>
<name>A0A158QDA2_HYMDI</name>
<dbReference type="GO" id="GO:0032040">
    <property type="term" value="C:small-subunit processome"/>
    <property type="evidence" value="ECO:0007669"/>
    <property type="project" value="TreeGrafter"/>
</dbReference>
<dbReference type="PANTHER" id="PTHR17972">
    <property type="entry name" value="NUCLEOLAR RNA-ASSOCIATED PROTEIN"/>
    <property type="match status" value="1"/>
</dbReference>
<dbReference type="InterPro" id="IPR005554">
    <property type="entry name" value="NOL6/Upt22"/>
</dbReference>
<dbReference type="WBParaSite" id="HDID_0000266901-mRNA-1">
    <property type="protein sequence ID" value="HDID_0000266901-mRNA-1"/>
    <property type="gene ID" value="HDID_0000266901"/>
</dbReference>
<feature type="region of interest" description="Disordered" evidence="2">
    <location>
        <begin position="775"/>
        <end position="823"/>
    </location>
</feature>
<dbReference type="GO" id="GO:0006364">
    <property type="term" value="P:rRNA processing"/>
    <property type="evidence" value="ECO:0007669"/>
    <property type="project" value="TreeGrafter"/>
</dbReference>
<evidence type="ECO:0000313" key="6">
    <source>
        <dbReference type="EMBL" id="VDL20784.1"/>
    </source>
</evidence>
<dbReference type="OrthoDB" id="10251401at2759"/>
<dbReference type="GO" id="GO:0006409">
    <property type="term" value="P:tRNA export from nucleus"/>
    <property type="evidence" value="ECO:0007669"/>
    <property type="project" value="TreeGrafter"/>
</dbReference>
<accession>A0A158QDA2</accession>
<organism evidence="8">
    <name type="scientific">Hymenolepis diminuta</name>
    <name type="common">Rat tapeworm</name>
    <dbReference type="NCBI Taxonomy" id="6216"/>
    <lineage>
        <taxon>Eukaryota</taxon>
        <taxon>Metazoa</taxon>
        <taxon>Spiralia</taxon>
        <taxon>Lophotrochozoa</taxon>
        <taxon>Platyhelminthes</taxon>
        <taxon>Cestoda</taxon>
        <taxon>Eucestoda</taxon>
        <taxon>Cyclophyllidea</taxon>
        <taxon>Hymenolepididae</taxon>
        <taxon>Hymenolepis</taxon>
    </lineage>
</organism>
<sequence>MDTLEEFDHVVIFNSNDCRLKSFWPQDDFEYSTWLLDLESHIREALGTRAREVTGLNIPLKSGAVFLAIGLKLDPSFLYNSVIRGPRSGTDAGKYFRNFWGNKSEIRHLDGDLYECAIWESTKDITSQIVDYVLSRKLNTSNKTQSNLWYQVSCTSLNGILKSFSPPYSTLRLPARASTLHLINSLQSLRNILSGFNKHLPLNIMDVQPMSAEFRGTSVFAPIVDICDGTRKKKSADNPWHNVHHTLRPIYAILQIQSSGKWPKDDYAAFLHMKRLFLLRIKELLVHIGVPSKVVSTGMLDIFINGLILRLSFCHNFELKLLGRSLGLTKPYQFKAKKDLEEEYVEKEQEEYEPEPLTRWLTFNQRLPDVTSQLVAIARSHINTFPDACRLAKRWLSAHGFPVIQCPDISSEPVWGLDCEPVCLGDADLGASNCRLTEIAVELMVIHAGGFTEAVNTSSYSAGLPGSGSDRFLSTSPLVTFLRFLRLIYLFDWKNDILLVDLNEEFKGKAGLEKAMIAVTEFKIKSRDQLPAMVIGTPLDPKGTHWTRQGPTTQGLRRLQKLAAYSHELLQAMLVAGADLPDLKAVFRPDLTRMDVLIKLRPSVYKTRILEAVDMEIPSWAIKKTESGELVTSQIGANMAPMRESESVTLDLPHPGASYWPPGYLCDPVLWVLRQIQYLWDRHSGKWIGLCITDAAKCAHLCELKPFNEENLRRAGGFARHRESTSNSRMGLAVDVQLALQGLSAWGSEMVESVIIQRPDAFEMGGLEMEAPETEMITRDMPEVEKKKKKEKEQENRATVKSNKKRKLGKRGGKRAKKAKIQT</sequence>
<evidence type="ECO:0000259" key="5">
    <source>
        <dbReference type="Pfam" id="PF17406"/>
    </source>
</evidence>
<reference evidence="6 7" key="2">
    <citation type="submission" date="2018-11" db="EMBL/GenBank/DDBJ databases">
        <authorList>
            <consortium name="Pathogen Informatics"/>
        </authorList>
    </citation>
    <scope>NUCLEOTIDE SEQUENCE [LARGE SCALE GENOMIC DNA]</scope>
</reference>
<feature type="compositionally biased region" description="Basic and acidic residues" evidence="2">
    <location>
        <begin position="776"/>
        <end position="798"/>
    </location>
</feature>
<dbReference type="PANTHER" id="PTHR17972:SF0">
    <property type="entry name" value="NUCLEOLAR PROTEIN 6"/>
    <property type="match status" value="1"/>
</dbReference>
<evidence type="ECO:0000256" key="1">
    <source>
        <dbReference type="RuleBase" id="RU364032"/>
    </source>
</evidence>
<dbReference type="InterPro" id="IPR035370">
    <property type="entry name" value="Nrap_D5"/>
</dbReference>
<comment type="similarity">
    <text evidence="1">Belongs to the NRAP family.</text>
</comment>
<feature type="domain" description="Nrap protein" evidence="4">
    <location>
        <begin position="177"/>
        <end position="345"/>
    </location>
</feature>
<dbReference type="GO" id="GO:0034456">
    <property type="term" value="C:UTP-C complex"/>
    <property type="evidence" value="ECO:0007669"/>
    <property type="project" value="TreeGrafter"/>
</dbReference>
<gene>
    <name evidence="6" type="ORF">HDID_LOCUS2667</name>
</gene>
<dbReference type="AlphaFoldDB" id="A0A158QDA2"/>
<comment type="subcellular location">
    <subcellularLocation>
        <location evidence="1">Nucleus</location>
        <location evidence="1">Nucleolus</location>
    </subcellularLocation>
</comment>
<evidence type="ECO:0000313" key="8">
    <source>
        <dbReference type="WBParaSite" id="HDID_0000266901-mRNA-1"/>
    </source>
</evidence>
<evidence type="ECO:0000256" key="2">
    <source>
        <dbReference type="SAM" id="MobiDB-lite"/>
    </source>
</evidence>
<dbReference type="InterPro" id="IPR035369">
    <property type="entry name" value="Nrap_D4"/>
</dbReference>
<evidence type="ECO:0000259" key="3">
    <source>
        <dbReference type="Pfam" id="PF17404"/>
    </source>
</evidence>
<dbReference type="GO" id="GO:0003723">
    <property type="term" value="F:RNA binding"/>
    <property type="evidence" value="ECO:0007669"/>
    <property type="project" value="UniProtKB-KW"/>
</dbReference>
<reference evidence="8" key="1">
    <citation type="submission" date="2016-04" db="UniProtKB">
        <authorList>
            <consortium name="WormBaseParasite"/>
        </authorList>
    </citation>
    <scope>IDENTIFICATION</scope>
</reference>
<proteinExistence type="inferred from homology"/>
<keyword evidence="1" id="KW-0539">Nucleus</keyword>
<keyword evidence="1" id="KW-0694">RNA-binding</keyword>
<dbReference type="InterPro" id="IPR035368">
    <property type="entry name" value="Nrap_D3"/>
</dbReference>
<dbReference type="EMBL" id="UYSG01000687">
    <property type="protein sequence ID" value="VDL20784.1"/>
    <property type="molecule type" value="Genomic_DNA"/>
</dbReference>
<protein>
    <recommendedName>
        <fullName evidence="1">Nucleolar protein 6</fullName>
    </recommendedName>
</protein>
<dbReference type="GO" id="GO:0032545">
    <property type="term" value="C:CURI complex"/>
    <property type="evidence" value="ECO:0007669"/>
    <property type="project" value="TreeGrafter"/>
</dbReference>
<evidence type="ECO:0000313" key="7">
    <source>
        <dbReference type="Proteomes" id="UP000274504"/>
    </source>
</evidence>
<feature type="compositionally biased region" description="Basic residues" evidence="2">
    <location>
        <begin position="802"/>
        <end position="823"/>
    </location>
</feature>